<gene>
    <name evidence="2" type="ORF">Vbra_2000</name>
</gene>
<dbReference type="PhylomeDB" id="A0A0G4EF34"/>
<keyword evidence="3" id="KW-1185">Reference proteome</keyword>
<evidence type="ECO:0000313" key="3">
    <source>
        <dbReference type="Proteomes" id="UP000041254"/>
    </source>
</evidence>
<dbReference type="InParanoid" id="A0A0G4EF34"/>
<name>A0A0G4EF34_VITBC</name>
<dbReference type="VEuPathDB" id="CryptoDB:Vbra_2000"/>
<dbReference type="Proteomes" id="UP000041254">
    <property type="component" value="Unassembled WGS sequence"/>
</dbReference>
<reference evidence="2 3" key="1">
    <citation type="submission" date="2014-11" db="EMBL/GenBank/DDBJ databases">
        <authorList>
            <person name="Zhu J."/>
            <person name="Qi W."/>
            <person name="Song R."/>
        </authorList>
    </citation>
    <scope>NUCLEOTIDE SEQUENCE [LARGE SCALE GENOMIC DNA]</scope>
</reference>
<evidence type="ECO:0000313" key="2">
    <source>
        <dbReference type="EMBL" id="CEL94334.1"/>
    </source>
</evidence>
<dbReference type="InterPro" id="IPR006571">
    <property type="entry name" value="TLDc_dom"/>
</dbReference>
<accession>A0A0G4EF34</accession>
<dbReference type="AlphaFoldDB" id="A0A0G4EF34"/>
<proteinExistence type="predicted"/>
<dbReference type="OrthoDB" id="26679at2759"/>
<evidence type="ECO:0000259" key="1">
    <source>
        <dbReference type="Pfam" id="PF07534"/>
    </source>
</evidence>
<sequence>MMTVSLTCVGAEGQQVRLRRVQVSPPENTSLSASEYEALLDLMGSDNGTELNSLYRTSVDGTTYNDLLDSVGDAEPLVFVIRKGKYVFGVFINCGLELPDDPTDWHKYDCDVWYFSLAGHFPKPTKIDIDEGDHFVVVSGREGSLSGWANAEIGGRLYLGFRPYIRSCMQVTDSRYLPAGYTGERNEYGGAYLGGSYDFIADEIEVLHVVGNSR</sequence>
<dbReference type="EMBL" id="CDMY01000217">
    <property type="protein sequence ID" value="CEL94334.1"/>
    <property type="molecule type" value="Genomic_DNA"/>
</dbReference>
<dbReference type="Pfam" id="PF07534">
    <property type="entry name" value="TLD"/>
    <property type="match status" value="1"/>
</dbReference>
<feature type="domain" description="TLDc" evidence="1">
    <location>
        <begin position="31"/>
        <end position="207"/>
    </location>
</feature>
<protein>
    <recommendedName>
        <fullName evidence="1">TLDc domain-containing protein</fullName>
    </recommendedName>
</protein>
<organism evidence="2 3">
    <name type="scientific">Vitrella brassicaformis (strain CCMP3155)</name>
    <dbReference type="NCBI Taxonomy" id="1169540"/>
    <lineage>
        <taxon>Eukaryota</taxon>
        <taxon>Sar</taxon>
        <taxon>Alveolata</taxon>
        <taxon>Colpodellida</taxon>
        <taxon>Vitrellaceae</taxon>
        <taxon>Vitrella</taxon>
    </lineage>
</organism>